<dbReference type="OMA" id="SERHAFH"/>
<dbReference type="PANTHER" id="PTHR31281:SF3">
    <property type="entry name" value="PROTEIN FAM219A"/>
    <property type="match status" value="1"/>
</dbReference>
<dbReference type="PANTHER" id="PTHR31281">
    <property type="entry name" value="PROTEIN FAM219A"/>
    <property type="match status" value="1"/>
</dbReference>
<sequence>ERQREGVRRTEGRNGTAGKTPVRRSPNSRSVLSRARLLVPNKGYEAVGQSADHRPLVQFDSDSEEELDMSQHSSGYSSSEERINPDLSRQLLKDGYRLDEVPDDEDLDLIPPRPVGQACMCCCSSCTVQ</sequence>
<feature type="region of interest" description="Disordered" evidence="2">
    <location>
        <begin position="62"/>
        <end position="88"/>
    </location>
</feature>
<name>S4RRK7_PETMA</name>
<dbReference type="GeneTree" id="ENSGT00390000000860"/>
<evidence type="ECO:0000313" key="3">
    <source>
        <dbReference type="Ensembl" id="ENSPMAP00000007843.1"/>
    </source>
</evidence>
<dbReference type="InterPro" id="IPR029339">
    <property type="entry name" value="FAM219"/>
</dbReference>
<feature type="compositionally biased region" description="Basic and acidic residues" evidence="2">
    <location>
        <begin position="1"/>
        <end position="12"/>
    </location>
</feature>
<reference evidence="3" key="2">
    <citation type="submission" date="2025-09" db="UniProtKB">
        <authorList>
            <consortium name="Ensembl"/>
        </authorList>
    </citation>
    <scope>IDENTIFICATION</scope>
</reference>
<proteinExistence type="inferred from homology"/>
<dbReference type="AlphaFoldDB" id="S4RRK7"/>
<organism evidence="3">
    <name type="scientific">Petromyzon marinus</name>
    <name type="common">Sea lamprey</name>
    <dbReference type="NCBI Taxonomy" id="7757"/>
    <lineage>
        <taxon>Eukaryota</taxon>
        <taxon>Metazoa</taxon>
        <taxon>Chordata</taxon>
        <taxon>Craniata</taxon>
        <taxon>Vertebrata</taxon>
        <taxon>Cyclostomata</taxon>
        <taxon>Hyperoartia</taxon>
        <taxon>Petromyzontiformes</taxon>
        <taxon>Petromyzontidae</taxon>
        <taxon>Petromyzon</taxon>
    </lineage>
</organism>
<comment type="similarity">
    <text evidence="1">Belongs to the FAM219 family.</text>
</comment>
<reference evidence="3" key="1">
    <citation type="submission" date="2025-08" db="UniProtKB">
        <authorList>
            <consortium name="Ensembl"/>
        </authorList>
    </citation>
    <scope>IDENTIFICATION</scope>
</reference>
<evidence type="ECO:0000256" key="2">
    <source>
        <dbReference type="SAM" id="MobiDB-lite"/>
    </source>
</evidence>
<protein>
    <submittedName>
        <fullName evidence="3">Family with sequence similarity 219 member A</fullName>
    </submittedName>
</protein>
<dbReference type="Pfam" id="PF15260">
    <property type="entry name" value="FAM219A"/>
    <property type="match status" value="1"/>
</dbReference>
<dbReference type="Ensembl" id="ENSPMAT00000007878.1">
    <property type="protein sequence ID" value="ENSPMAP00000007843.1"/>
    <property type="gene ID" value="ENSPMAG00000007123.1"/>
</dbReference>
<accession>S4RRK7</accession>
<evidence type="ECO:0000256" key="1">
    <source>
        <dbReference type="ARBA" id="ARBA00010549"/>
    </source>
</evidence>
<feature type="region of interest" description="Disordered" evidence="2">
    <location>
        <begin position="1"/>
        <end position="34"/>
    </location>
</feature>